<evidence type="ECO:0000313" key="5">
    <source>
        <dbReference type="Proteomes" id="UP001157126"/>
    </source>
</evidence>
<evidence type="ECO:0000256" key="1">
    <source>
        <dbReference type="SAM" id="MobiDB-lite"/>
    </source>
</evidence>
<sequence length="234" mass="25922">MATSPGMSGRLPASKLQLDNPRSLAVYDSYEDAQRAVDYLSDHGFAVENVMIVGTDLRQVERVTGRMSLAKALAGGALSGMWLGLMVGVLMSLFIEDDMWMTIVSSVLFGAVFFTIWAGIGYAFTQGKRDFTSVSQVVATRYEILVEHAKFDEANRILRGPAQGQDHGREHQSREPHHSREPHGREQDQPPAAAPTQPAPPREPHETERPDAGRRPVVDRPEDEPRDPWRAPPA</sequence>
<accession>A0ABQ6INV0</accession>
<keyword evidence="2" id="KW-1133">Transmembrane helix</keyword>
<feature type="compositionally biased region" description="Basic and acidic residues" evidence="1">
    <location>
        <begin position="202"/>
        <end position="220"/>
    </location>
</feature>
<evidence type="ECO:0000313" key="4">
    <source>
        <dbReference type="EMBL" id="GMA38867.1"/>
    </source>
</evidence>
<organism evidence="4 5">
    <name type="scientific">Mobilicoccus caccae</name>
    <dbReference type="NCBI Taxonomy" id="1859295"/>
    <lineage>
        <taxon>Bacteria</taxon>
        <taxon>Bacillati</taxon>
        <taxon>Actinomycetota</taxon>
        <taxon>Actinomycetes</taxon>
        <taxon>Micrococcales</taxon>
        <taxon>Dermatophilaceae</taxon>
        <taxon>Mobilicoccus</taxon>
    </lineage>
</organism>
<protein>
    <recommendedName>
        <fullName evidence="3">General stress protein 17M-like domain-containing protein</fullName>
    </recommendedName>
</protein>
<keyword evidence="2" id="KW-0812">Transmembrane</keyword>
<name>A0ABQ6INV0_9MICO</name>
<gene>
    <name evidence="4" type="ORF">GCM10025883_09120</name>
</gene>
<evidence type="ECO:0000256" key="2">
    <source>
        <dbReference type="SAM" id="Phobius"/>
    </source>
</evidence>
<keyword evidence="2" id="KW-0472">Membrane</keyword>
<feature type="transmembrane region" description="Helical" evidence="2">
    <location>
        <begin position="100"/>
        <end position="124"/>
    </location>
</feature>
<feature type="domain" description="General stress protein 17M-like" evidence="3">
    <location>
        <begin position="24"/>
        <end position="95"/>
    </location>
</feature>
<comment type="caution">
    <text evidence="4">The sequence shown here is derived from an EMBL/GenBank/DDBJ whole genome shotgun (WGS) entry which is preliminary data.</text>
</comment>
<keyword evidence="5" id="KW-1185">Reference proteome</keyword>
<dbReference type="InterPro" id="IPR025889">
    <property type="entry name" value="GSP17M-like_dom"/>
</dbReference>
<dbReference type="Proteomes" id="UP001157126">
    <property type="component" value="Unassembled WGS sequence"/>
</dbReference>
<feature type="region of interest" description="Disordered" evidence="1">
    <location>
        <begin position="161"/>
        <end position="234"/>
    </location>
</feature>
<dbReference type="EMBL" id="BSUO01000001">
    <property type="protein sequence ID" value="GMA38867.1"/>
    <property type="molecule type" value="Genomic_DNA"/>
</dbReference>
<feature type="compositionally biased region" description="Basic and acidic residues" evidence="1">
    <location>
        <begin position="166"/>
        <end position="188"/>
    </location>
</feature>
<reference evidence="5" key="1">
    <citation type="journal article" date="2019" name="Int. J. Syst. Evol. Microbiol.">
        <title>The Global Catalogue of Microorganisms (GCM) 10K type strain sequencing project: providing services to taxonomists for standard genome sequencing and annotation.</title>
        <authorList>
            <consortium name="The Broad Institute Genomics Platform"/>
            <consortium name="The Broad Institute Genome Sequencing Center for Infectious Disease"/>
            <person name="Wu L."/>
            <person name="Ma J."/>
        </authorList>
    </citation>
    <scope>NUCLEOTIDE SEQUENCE [LARGE SCALE GENOMIC DNA]</scope>
    <source>
        <strain evidence="5">NBRC 113072</strain>
    </source>
</reference>
<dbReference type="RefSeq" id="WP_284302896.1">
    <property type="nucleotide sequence ID" value="NZ_BSUO01000001.1"/>
</dbReference>
<proteinExistence type="predicted"/>
<evidence type="ECO:0000259" key="3">
    <source>
        <dbReference type="Pfam" id="PF11181"/>
    </source>
</evidence>
<dbReference type="Pfam" id="PF11181">
    <property type="entry name" value="YflT"/>
    <property type="match status" value="1"/>
</dbReference>
<feature type="transmembrane region" description="Helical" evidence="2">
    <location>
        <begin position="72"/>
        <end position="94"/>
    </location>
</feature>